<accession>A0A089LPD9</accession>
<dbReference type="EMBL" id="CP009286">
    <property type="protein sequence ID" value="AIQ61940.1"/>
    <property type="molecule type" value="Genomic_DNA"/>
</dbReference>
<gene>
    <name evidence="4" type="ORF">PSTEL_01180</name>
</gene>
<dbReference type="Proteomes" id="UP000029507">
    <property type="component" value="Chromosome"/>
</dbReference>
<evidence type="ECO:0008006" key="6">
    <source>
        <dbReference type="Google" id="ProtNLM"/>
    </source>
</evidence>
<organism evidence="4 5">
    <name type="scientific">Paenibacillus stellifer</name>
    <dbReference type="NCBI Taxonomy" id="169760"/>
    <lineage>
        <taxon>Bacteria</taxon>
        <taxon>Bacillati</taxon>
        <taxon>Bacillota</taxon>
        <taxon>Bacilli</taxon>
        <taxon>Bacillales</taxon>
        <taxon>Paenibacillaceae</taxon>
        <taxon>Paenibacillus</taxon>
    </lineage>
</organism>
<dbReference type="InterPro" id="IPR000914">
    <property type="entry name" value="SBP_5_dom"/>
</dbReference>
<keyword evidence="5" id="KW-1185">Reference proteome</keyword>
<dbReference type="InterPro" id="IPR025370">
    <property type="entry name" value="SgrR_HTH_N"/>
</dbReference>
<dbReference type="Pfam" id="PF12793">
    <property type="entry name" value="SgrR_N"/>
    <property type="match status" value="1"/>
</dbReference>
<dbReference type="GO" id="GO:0003677">
    <property type="term" value="F:DNA binding"/>
    <property type="evidence" value="ECO:0007669"/>
    <property type="project" value="UniProtKB-KW"/>
</dbReference>
<dbReference type="RefSeq" id="WP_038692986.1">
    <property type="nucleotide sequence ID" value="NZ_CP009286.1"/>
</dbReference>
<keyword evidence="1" id="KW-0238">DNA-binding</keyword>
<evidence type="ECO:0000259" key="2">
    <source>
        <dbReference type="Pfam" id="PF00496"/>
    </source>
</evidence>
<dbReference type="GO" id="GO:1904680">
    <property type="term" value="F:peptide transmembrane transporter activity"/>
    <property type="evidence" value="ECO:0007669"/>
    <property type="project" value="TreeGrafter"/>
</dbReference>
<dbReference type="STRING" id="169760.PSTEL_01180"/>
<evidence type="ECO:0000313" key="4">
    <source>
        <dbReference type="EMBL" id="AIQ61940.1"/>
    </source>
</evidence>
<dbReference type="Pfam" id="PF00496">
    <property type="entry name" value="SBP_bac_5"/>
    <property type="match status" value="1"/>
</dbReference>
<evidence type="ECO:0000256" key="1">
    <source>
        <dbReference type="ARBA" id="ARBA00023125"/>
    </source>
</evidence>
<evidence type="ECO:0000313" key="5">
    <source>
        <dbReference type="Proteomes" id="UP000029507"/>
    </source>
</evidence>
<dbReference type="KEGG" id="pste:PSTEL_01180"/>
<proteinExistence type="predicted"/>
<feature type="domain" description="Transcriptional regulator SgrR N-terminal HTH" evidence="3">
    <location>
        <begin position="17"/>
        <end position="100"/>
    </location>
</feature>
<sequence>MLASLRLFELASVYPDHVTKEPFPVTVETLTGIWHCTPRNVKMILRKLSELEWIAWQPGQGRGHSSTLTVLADPQELLALEARTMTKKGEVREALELIERYGLSHRLKNDFMEWLSDGMGVNRTIGSESGAELDTLRFPVYRSIQTLDPAAIHFAFDAHVIGHIYDTLVDFDYRSGTVSPAIAHSWEHSIDMKEWVFHLRKGVLFHHGREVAAEDVVYSLNRLRLEPQRHAQSWMFQTISKIEALDRKTVRFQLSAPGALFLHFLSAKAASILPSDMIGQEDTALLKHPSGTGPFRLVRYDAGICVLEANPTYYQGRPHIDRVEILCLSEREDGLLKEPDWSCATCAQPNTFNGYMVLNAGMDAKWLEVESIFSGCSLLVFNQRKSGPQHNPYFRAAIDRIIDREAMIAELGDNRIHPAYNFHYQDSVETAGIRRRKPPEKAEISALLAHSDYQGETLRLYAYAKHSPEAEWIARQCRSYGVNLEFEQCSPGQMTDPEFMAQRDCHLIEIAIRNEICELELYLQKHFFPAFLKGALAAEMNQAALSVMAEPDPGLRRFKLRKLEEMLQQNADVLFLIHRKNNTRFHSSIQGISLNECGLIDFRKIWFHSPTASAVGVAL</sequence>
<name>A0A089LPD9_9BACL</name>
<dbReference type="SUPFAM" id="SSF53850">
    <property type="entry name" value="Periplasmic binding protein-like II"/>
    <property type="match status" value="1"/>
</dbReference>
<evidence type="ECO:0000259" key="3">
    <source>
        <dbReference type="Pfam" id="PF12793"/>
    </source>
</evidence>
<dbReference type="GO" id="GO:0015833">
    <property type="term" value="P:peptide transport"/>
    <property type="evidence" value="ECO:0007669"/>
    <property type="project" value="TreeGrafter"/>
</dbReference>
<protein>
    <recommendedName>
        <fullName evidence="6">ABC transporter substrate-binding protein</fullName>
    </recommendedName>
</protein>
<dbReference type="InterPro" id="IPR039424">
    <property type="entry name" value="SBP_5"/>
</dbReference>
<reference evidence="4 5" key="1">
    <citation type="submission" date="2014-08" db="EMBL/GenBank/DDBJ databases">
        <title>Comparative genomics of the Paenibacillus odorifer group.</title>
        <authorList>
            <person name="den Bakker H.C."/>
            <person name="Tsai Y.-C."/>
            <person name="Martin N."/>
            <person name="Korlach J."/>
            <person name="Wiedmann M."/>
        </authorList>
    </citation>
    <scope>NUCLEOTIDE SEQUENCE [LARGE SCALE GENOMIC DNA]</scope>
    <source>
        <strain evidence="4 5">DSM 14472</strain>
    </source>
</reference>
<dbReference type="PANTHER" id="PTHR30290:SF72">
    <property type="entry name" value="HTH-TYPE TRANSCRIPTIONAL REGULATOR SGRR"/>
    <property type="match status" value="1"/>
</dbReference>
<feature type="domain" description="Solute-binding protein family 5" evidence="2">
    <location>
        <begin position="178"/>
        <end position="491"/>
    </location>
</feature>
<dbReference type="AlphaFoldDB" id="A0A089LPD9"/>
<dbReference type="Gene3D" id="3.40.190.10">
    <property type="entry name" value="Periplasmic binding protein-like II"/>
    <property type="match status" value="1"/>
</dbReference>
<dbReference type="PANTHER" id="PTHR30290">
    <property type="entry name" value="PERIPLASMIC BINDING COMPONENT OF ABC TRANSPORTER"/>
    <property type="match status" value="1"/>
</dbReference>
<dbReference type="Gene3D" id="3.10.105.10">
    <property type="entry name" value="Dipeptide-binding Protein, Domain 3"/>
    <property type="match status" value="1"/>
</dbReference>
<dbReference type="HOGENOM" id="CLU_017028_12_4_9"/>
<dbReference type="OrthoDB" id="5894719at2"/>